<reference evidence="4 5" key="1">
    <citation type="submission" date="2018-06" db="EMBL/GenBank/DDBJ databases">
        <title>Genomic Encyclopedia of Type Strains, Phase III (KMG-III): the genomes of soil and plant-associated and newly described type strains.</title>
        <authorList>
            <person name="Whitman W."/>
        </authorList>
    </citation>
    <scope>NUCLEOTIDE SEQUENCE [LARGE SCALE GENOMIC DNA]</scope>
    <source>
        <strain evidence="4 5">CECT 7646</strain>
    </source>
</reference>
<feature type="region of interest" description="Disordered" evidence="1">
    <location>
        <begin position="230"/>
        <end position="249"/>
    </location>
</feature>
<evidence type="ECO:0000259" key="3">
    <source>
        <dbReference type="Pfam" id="PF02371"/>
    </source>
</evidence>
<feature type="domain" description="Transposase IS110-like N-terminal" evidence="2">
    <location>
        <begin position="44"/>
        <end position="148"/>
    </location>
</feature>
<dbReference type="Pfam" id="PF01548">
    <property type="entry name" value="DEDD_Tnp_IS110"/>
    <property type="match status" value="1"/>
</dbReference>
<dbReference type="InterPro" id="IPR003346">
    <property type="entry name" value="Transposase_20"/>
</dbReference>
<feature type="domain" description="Transposase IS116/IS110/IS902 C-terminal" evidence="3">
    <location>
        <begin position="190"/>
        <end position="266"/>
    </location>
</feature>
<name>A0A318SHR1_9BURK</name>
<dbReference type="PANTHER" id="PTHR33055:SF13">
    <property type="entry name" value="TRANSPOSASE"/>
    <property type="match status" value="1"/>
</dbReference>
<dbReference type="PANTHER" id="PTHR33055">
    <property type="entry name" value="TRANSPOSASE FOR INSERTION SEQUENCE ELEMENT IS1111A"/>
    <property type="match status" value="1"/>
</dbReference>
<evidence type="ECO:0000313" key="5">
    <source>
        <dbReference type="Proteomes" id="UP000247540"/>
    </source>
</evidence>
<dbReference type="EMBL" id="QJTC01000065">
    <property type="protein sequence ID" value="PYE72685.1"/>
    <property type="molecule type" value="Genomic_DNA"/>
</dbReference>
<sequence length="318" mass="34271">MSTGNDFYGVDVAKAELVIACKGESGICTIANEAGAIGVWLKTLPPGSTVAVESTGRYHRLLVELATASGCTGYVLNAKDVSFYAKALGGRSKTDKVDAHVIARFIAEHHEGLHPWEHAQPHAAEIWELLLRRADIVVHRASLRQTMRDAQAVAVAAKQFDDSFEGLLEAIDERIESLQRQDAQMAAASRRLQTVKGVGPQGGAMLAALLSRIPFANADALVAYSGLHPRAQDSGQKKGRRRLSKRGPPPLRRQAYLMAKAAARSKVFKPIYEALEARGFAATQALVIMARKLLRVAFAVWKSGKPFDESVIAPAAGA</sequence>
<dbReference type="GO" id="GO:0003677">
    <property type="term" value="F:DNA binding"/>
    <property type="evidence" value="ECO:0007669"/>
    <property type="project" value="InterPro"/>
</dbReference>
<dbReference type="InterPro" id="IPR047650">
    <property type="entry name" value="Transpos_IS110"/>
</dbReference>
<dbReference type="GO" id="GO:0006313">
    <property type="term" value="P:DNA transposition"/>
    <property type="evidence" value="ECO:0007669"/>
    <property type="project" value="InterPro"/>
</dbReference>
<evidence type="ECO:0000313" key="4">
    <source>
        <dbReference type="EMBL" id="PYE72685.1"/>
    </source>
</evidence>
<proteinExistence type="predicted"/>
<organism evidence="4 5">
    <name type="scientific">Xylophilus ampelinus</name>
    <dbReference type="NCBI Taxonomy" id="54067"/>
    <lineage>
        <taxon>Bacteria</taxon>
        <taxon>Pseudomonadati</taxon>
        <taxon>Pseudomonadota</taxon>
        <taxon>Betaproteobacteria</taxon>
        <taxon>Burkholderiales</taxon>
        <taxon>Xylophilus</taxon>
    </lineage>
</organism>
<gene>
    <name evidence="4" type="ORF">DFQ15_1651</name>
</gene>
<dbReference type="OrthoDB" id="9795150at2"/>
<dbReference type="Pfam" id="PF02371">
    <property type="entry name" value="Transposase_20"/>
    <property type="match status" value="1"/>
</dbReference>
<evidence type="ECO:0000256" key="1">
    <source>
        <dbReference type="SAM" id="MobiDB-lite"/>
    </source>
</evidence>
<comment type="caution">
    <text evidence="4">The sequence shown here is derived from an EMBL/GenBank/DDBJ whole genome shotgun (WGS) entry which is preliminary data.</text>
</comment>
<dbReference type="RefSeq" id="WP_110467052.1">
    <property type="nucleotide sequence ID" value="NZ_JAMOFZ010000062.1"/>
</dbReference>
<dbReference type="Proteomes" id="UP000247540">
    <property type="component" value="Unassembled WGS sequence"/>
</dbReference>
<keyword evidence="5" id="KW-1185">Reference proteome</keyword>
<evidence type="ECO:0000259" key="2">
    <source>
        <dbReference type="Pfam" id="PF01548"/>
    </source>
</evidence>
<accession>A0A318SHR1</accession>
<dbReference type="InterPro" id="IPR002525">
    <property type="entry name" value="Transp_IS110-like_N"/>
</dbReference>
<dbReference type="NCBIfam" id="NF033542">
    <property type="entry name" value="transpos_IS110"/>
    <property type="match status" value="1"/>
</dbReference>
<dbReference type="AlphaFoldDB" id="A0A318SHR1"/>
<protein>
    <submittedName>
        <fullName evidence="4">Transposase</fullName>
    </submittedName>
</protein>
<dbReference type="GO" id="GO:0004803">
    <property type="term" value="F:transposase activity"/>
    <property type="evidence" value="ECO:0007669"/>
    <property type="project" value="InterPro"/>
</dbReference>